<protein>
    <submittedName>
        <fullName evidence="2">Uncharacterized protein</fullName>
    </submittedName>
</protein>
<proteinExistence type="predicted"/>
<reference evidence="2" key="1">
    <citation type="submission" date="2020-09" db="EMBL/GenBank/DDBJ databases">
        <authorList>
            <person name="Kikuchi T."/>
        </authorList>
    </citation>
    <scope>NUCLEOTIDE SEQUENCE</scope>
    <source>
        <strain evidence="2">SH1</strain>
    </source>
</reference>
<dbReference type="Proteomes" id="UP000783686">
    <property type="component" value="Unassembled WGS sequence"/>
</dbReference>
<feature type="region of interest" description="Disordered" evidence="1">
    <location>
        <begin position="49"/>
        <end position="97"/>
    </location>
</feature>
<dbReference type="AlphaFoldDB" id="A0A811KS32"/>
<evidence type="ECO:0000313" key="2">
    <source>
        <dbReference type="EMBL" id="CAD5218521.1"/>
    </source>
</evidence>
<dbReference type="EMBL" id="CAJFCW020000004">
    <property type="protein sequence ID" value="CAG9110821.1"/>
    <property type="molecule type" value="Genomic_DNA"/>
</dbReference>
<organism evidence="2 3">
    <name type="scientific">Bursaphelenchus okinawaensis</name>
    <dbReference type="NCBI Taxonomy" id="465554"/>
    <lineage>
        <taxon>Eukaryota</taxon>
        <taxon>Metazoa</taxon>
        <taxon>Ecdysozoa</taxon>
        <taxon>Nematoda</taxon>
        <taxon>Chromadorea</taxon>
        <taxon>Rhabditida</taxon>
        <taxon>Tylenchina</taxon>
        <taxon>Tylenchomorpha</taxon>
        <taxon>Aphelenchoidea</taxon>
        <taxon>Aphelenchoididae</taxon>
        <taxon>Bursaphelenchus</taxon>
    </lineage>
</organism>
<sequence length="116" mass="13038">MGGLQCWAQLGLAIKHIMRYSSSDADPFADVPLKSLPRRLTGFRTHLLLEQQEHQHNSSQAAKDTVDTKKKADENAKKKAQADKKKGAKDTKRTGKDRDDDFVFVNLRIDSDCVIV</sequence>
<dbReference type="EMBL" id="CAJFDH010000004">
    <property type="protein sequence ID" value="CAD5218521.1"/>
    <property type="molecule type" value="Genomic_DNA"/>
</dbReference>
<name>A0A811KS32_9BILA</name>
<dbReference type="Proteomes" id="UP000614601">
    <property type="component" value="Unassembled WGS sequence"/>
</dbReference>
<evidence type="ECO:0000256" key="1">
    <source>
        <dbReference type="SAM" id="MobiDB-lite"/>
    </source>
</evidence>
<keyword evidence="3" id="KW-1185">Reference proteome</keyword>
<comment type="caution">
    <text evidence="2">The sequence shown here is derived from an EMBL/GenBank/DDBJ whole genome shotgun (WGS) entry which is preliminary data.</text>
</comment>
<feature type="compositionally biased region" description="Basic and acidic residues" evidence="1">
    <location>
        <begin position="64"/>
        <end position="97"/>
    </location>
</feature>
<accession>A0A811KS32</accession>
<gene>
    <name evidence="2" type="ORF">BOKJ2_LOCUS7731</name>
</gene>
<evidence type="ECO:0000313" key="3">
    <source>
        <dbReference type="Proteomes" id="UP000614601"/>
    </source>
</evidence>